<name>L8JJK2_9GAMM</name>
<dbReference type="EMBL" id="AMZO01000002">
    <property type="protein sequence ID" value="ELR67659.1"/>
    <property type="molecule type" value="Genomic_DNA"/>
</dbReference>
<sequence>MAEITLPQGAPSTCKAGETVSQKLNFKVTSTANIRYNFSFYTTTNPLANPLDGVPGGNSNECLIWVGEVGDAGGLPNSQSANGDLCADVTKSQDAVYQEEVITFFCQDTDGDSFVDLDYCATWDQNDDNLCSSGGEIQSGLLPAPGAPSKCNCETVTIPVKVLPSEPVLEKAINGDATRPESDIFAGNDSFSFDLKVTNPNTNTSLVITELVEKFGGEEFLISGSLSSSTVSLNEDQVVLVNAVDNDGRCLASGSETIAPGATYICTVTLRWKSLILVDTDSSIEGVREDKVSQFGVHWKFDDGPEAYMGPSNSLTVSISDVPPIISIAKVASPTSIPETGPTGFDYVHYYVTYSNESGWDQIHVKDTDFIDLVQEMNTISEPKPVGYTGCAINGLTYTQGSGCDYGVNMGTLYSSINAGDVYKNTVKVIPTDEEGTSGELKTAAASISVENVNPVVTLKKYVRAGLAPEVNPLDPAGYHDMSTSVDEYQLTDLSRAPVVTFLFVVSNSSFENFEIMDFVDFAQAETFGLNPPAQVFDSNIADTVPVDDTCSGLIGSSVAVNESVACTMSFKVAGDDSDSVDNIAWVLVSDGEQEAGGSIGQGFDTDDAMVEFNPVGNSIALGLDMSATVKLSVTAHADNVEVLSFEPLSDVIVMVATEDPNAAETTLDEPLFSGTFDQFTVANIDCSSTTIDPGYTYSCSFTFTPKGEYTATAGLQVLNDTLKVRVRDDDGTVQELSAVITVEAQ</sequence>
<comment type="caution">
    <text evidence="1">The sequence shown here is derived from an EMBL/GenBank/DDBJ whole genome shotgun (WGS) entry which is preliminary data.</text>
</comment>
<dbReference type="Proteomes" id="UP000011134">
    <property type="component" value="Unassembled WGS sequence"/>
</dbReference>
<organism evidence="1 2">
    <name type="scientific">Photobacterium marinum</name>
    <dbReference type="NCBI Taxonomy" id="1056511"/>
    <lineage>
        <taxon>Bacteria</taxon>
        <taxon>Pseudomonadati</taxon>
        <taxon>Pseudomonadota</taxon>
        <taxon>Gammaproteobacteria</taxon>
        <taxon>Vibrionales</taxon>
        <taxon>Vibrionaceae</taxon>
        <taxon>Photobacterium</taxon>
    </lineage>
</organism>
<gene>
    <name evidence="1" type="ORF">C942_01589</name>
</gene>
<keyword evidence="2" id="KW-1185">Reference proteome</keyword>
<dbReference type="PATRIC" id="fig|1056511.3.peg.662"/>
<evidence type="ECO:0000313" key="1">
    <source>
        <dbReference type="EMBL" id="ELR67659.1"/>
    </source>
</evidence>
<reference evidence="1 2" key="1">
    <citation type="submission" date="2012-12" db="EMBL/GenBank/DDBJ databases">
        <title>Genome Assembly of Photobacterium sp. AK15.</title>
        <authorList>
            <person name="Khatri I."/>
            <person name="Vaidya B."/>
            <person name="Srinivas T.N.R."/>
            <person name="Subramanian S."/>
            <person name="Pinnaka A."/>
        </authorList>
    </citation>
    <scope>NUCLEOTIDE SEQUENCE [LARGE SCALE GENOMIC DNA]</scope>
    <source>
        <strain evidence="1 2">AK15</strain>
    </source>
</reference>
<protein>
    <submittedName>
        <fullName evidence="1">Uncharacterized protein</fullName>
    </submittedName>
</protein>
<proteinExistence type="predicted"/>
<evidence type="ECO:0000313" key="2">
    <source>
        <dbReference type="Proteomes" id="UP000011134"/>
    </source>
</evidence>
<dbReference type="AlphaFoldDB" id="L8JJK2"/>
<accession>L8JJK2</accession>